<dbReference type="EMBL" id="JBIASD010000002">
    <property type="protein sequence ID" value="MFF3664559.1"/>
    <property type="molecule type" value="Genomic_DNA"/>
</dbReference>
<gene>
    <name evidence="4" type="ORF">ACFYXI_03110</name>
</gene>
<name>A0ABW6SKI3_9ACTN</name>
<accession>A0ABW6SKI3</accession>
<comment type="caution">
    <text evidence="4">The sequence shown here is derived from an EMBL/GenBank/DDBJ whole genome shotgun (WGS) entry which is preliminary data.</text>
</comment>
<dbReference type="Gene3D" id="3.40.630.30">
    <property type="match status" value="1"/>
</dbReference>
<protein>
    <submittedName>
        <fullName evidence="4">GNAT family N-acetyltransferase</fullName>
        <ecNumber evidence="4">2.3.-.-</ecNumber>
    </submittedName>
</protein>
<dbReference type="PANTHER" id="PTHR43877">
    <property type="entry name" value="AMINOALKYLPHOSPHONATE N-ACETYLTRANSFERASE-RELATED-RELATED"/>
    <property type="match status" value="1"/>
</dbReference>
<sequence length="160" mass="17715">MSALTVRRAFPEDAALLAEMNRHVHDLHARHRPDIYNEQPPPEELATIYREQLGRESVWGFVAELAGSGCVGYATAALHQRAPSAFLQPESFIVLNQLAVAPEATRRGAATALLDAVREAGRAAGCRRLVTEVWDFNDEARSFYEASGFLPTKRSLEQLL</sequence>
<keyword evidence="2 4" id="KW-0012">Acyltransferase</keyword>
<dbReference type="Pfam" id="PF00583">
    <property type="entry name" value="Acetyltransf_1"/>
    <property type="match status" value="1"/>
</dbReference>
<organism evidence="4 5">
    <name type="scientific">Microtetraspora malaysiensis</name>
    <dbReference type="NCBI Taxonomy" id="161358"/>
    <lineage>
        <taxon>Bacteria</taxon>
        <taxon>Bacillati</taxon>
        <taxon>Actinomycetota</taxon>
        <taxon>Actinomycetes</taxon>
        <taxon>Streptosporangiales</taxon>
        <taxon>Streptosporangiaceae</taxon>
        <taxon>Microtetraspora</taxon>
    </lineage>
</organism>
<dbReference type="CDD" id="cd04301">
    <property type="entry name" value="NAT_SF"/>
    <property type="match status" value="1"/>
</dbReference>
<evidence type="ECO:0000256" key="2">
    <source>
        <dbReference type="ARBA" id="ARBA00023315"/>
    </source>
</evidence>
<evidence type="ECO:0000256" key="1">
    <source>
        <dbReference type="ARBA" id="ARBA00022679"/>
    </source>
</evidence>
<dbReference type="InterPro" id="IPR000182">
    <property type="entry name" value="GNAT_dom"/>
</dbReference>
<dbReference type="Proteomes" id="UP001602013">
    <property type="component" value="Unassembled WGS sequence"/>
</dbReference>
<dbReference type="InterPro" id="IPR050832">
    <property type="entry name" value="Bact_Acetyltransf"/>
</dbReference>
<evidence type="ECO:0000313" key="4">
    <source>
        <dbReference type="EMBL" id="MFF3664559.1"/>
    </source>
</evidence>
<reference evidence="4 5" key="1">
    <citation type="submission" date="2024-10" db="EMBL/GenBank/DDBJ databases">
        <title>The Natural Products Discovery Center: Release of the First 8490 Sequenced Strains for Exploring Actinobacteria Biosynthetic Diversity.</title>
        <authorList>
            <person name="Kalkreuter E."/>
            <person name="Kautsar S.A."/>
            <person name="Yang D."/>
            <person name="Bader C.D."/>
            <person name="Teijaro C.N."/>
            <person name="Fluegel L."/>
            <person name="Davis C.M."/>
            <person name="Simpson J.R."/>
            <person name="Lauterbach L."/>
            <person name="Steele A.D."/>
            <person name="Gui C."/>
            <person name="Meng S."/>
            <person name="Li G."/>
            <person name="Viehrig K."/>
            <person name="Ye F."/>
            <person name="Su P."/>
            <person name="Kiefer A.F."/>
            <person name="Nichols A."/>
            <person name="Cepeda A.J."/>
            <person name="Yan W."/>
            <person name="Fan B."/>
            <person name="Jiang Y."/>
            <person name="Adhikari A."/>
            <person name="Zheng C.-J."/>
            <person name="Schuster L."/>
            <person name="Cowan T.M."/>
            <person name="Smanski M.J."/>
            <person name="Chevrette M.G."/>
            <person name="De Carvalho L.P.S."/>
            <person name="Shen B."/>
        </authorList>
    </citation>
    <scope>NUCLEOTIDE SEQUENCE [LARGE SCALE GENOMIC DNA]</scope>
    <source>
        <strain evidence="4 5">NPDC002173</strain>
    </source>
</reference>
<keyword evidence="1 4" id="KW-0808">Transferase</keyword>
<dbReference type="PROSITE" id="PS51186">
    <property type="entry name" value="GNAT"/>
    <property type="match status" value="1"/>
</dbReference>
<dbReference type="InterPro" id="IPR016181">
    <property type="entry name" value="Acyl_CoA_acyltransferase"/>
</dbReference>
<feature type="domain" description="N-acetyltransferase" evidence="3">
    <location>
        <begin position="4"/>
        <end position="160"/>
    </location>
</feature>
<dbReference type="GO" id="GO:0016746">
    <property type="term" value="F:acyltransferase activity"/>
    <property type="evidence" value="ECO:0007669"/>
    <property type="project" value="UniProtKB-KW"/>
</dbReference>
<evidence type="ECO:0000259" key="3">
    <source>
        <dbReference type="PROSITE" id="PS51186"/>
    </source>
</evidence>
<dbReference type="RefSeq" id="WP_387408651.1">
    <property type="nucleotide sequence ID" value="NZ_JBIASD010000002.1"/>
</dbReference>
<dbReference type="SUPFAM" id="SSF55729">
    <property type="entry name" value="Acyl-CoA N-acyltransferases (Nat)"/>
    <property type="match status" value="1"/>
</dbReference>
<proteinExistence type="predicted"/>
<keyword evidence="5" id="KW-1185">Reference proteome</keyword>
<dbReference type="EC" id="2.3.-.-" evidence="4"/>
<evidence type="ECO:0000313" key="5">
    <source>
        <dbReference type="Proteomes" id="UP001602013"/>
    </source>
</evidence>